<dbReference type="Pfam" id="PF03071">
    <property type="entry name" value="GNT-I"/>
    <property type="match status" value="1"/>
</dbReference>
<comment type="pathway">
    <text evidence="3">Protein modification; protein glycosylation.</text>
</comment>
<dbReference type="GO" id="GO:0046872">
    <property type="term" value="F:metal ion binding"/>
    <property type="evidence" value="ECO:0007669"/>
    <property type="project" value="UniProtKB-KW"/>
</dbReference>
<dbReference type="GO" id="GO:0016266">
    <property type="term" value="P:protein O-linked glycosylation via N-acetyl-galactosamine"/>
    <property type="evidence" value="ECO:0007669"/>
    <property type="project" value="TreeGrafter"/>
</dbReference>
<dbReference type="FunFam" id="3.90.550.10:FF:000252">
    <property type="entry name" value="Protein O-linked-mannose beta-1,2-N-acetylglucosaminyltransferase 1"/>
    <property type="match status" value="1"/>
</dbReference>
<evidence type="ECO:0000256" key="4">
    <source>
        <dbReference type="ARBA" id="ARBA00006492"/>
    </source>
</evidence>
<evidence type="ECO:0000313" key="17">
    <source>
        <dbReference type="Proteomes" id="UP000747542"/>
    </source>
</evidence>
<evidence type="ECO:0000256" key="13">
    <source>
        <dbReference type="ARBA" id="ARBA00023211"/>
    </source>
</evidence>
<evidence type="ECO:0000256" key="2">
    <source>
        <dbReference type="ARBA" id="ARBA00004323"/>
    </source>
</evidence>
<feature type="transmembrane region" description="Helical" evidence="15">
    <location>
        <begin position="7"/>
        <end position="27"/>
    </location>
</feature>
<dbReference type="InterPro" id="IPR004139">
    <property type="entry name" value="Glyco_trans_13"/>
</dbReference>
<keyword evidence="6" id="KW-0808">Transferase</keyword>
<evidence type="ECO:0000256" key="11">
    <source>
        <dbReference type="ARBA" id="ARBA00023034"/>
    </source>
</evidence>
<dbReference type="InterPro" id="IPR029044">
    <property type="entry name" value="Nucleotide-diphossugar_trans"/>
</dbReference>
<dbReference type="SUPFAM" id="SSF53448">
    <property type="entry name" value="Nucleotide-diphospho-sugar transferases"/>
    <property type="match status" value="1"/>
</dbReference>
<evidence type="ECO:0000256" key="7">
    <source>
        <dbReference type="ARBA" id="ARBA00022692"/>
    </source>
</evidence>
<gene>
    <name evidence="16" type="ORF">Hamer_G020190</name>
</gene>
<feature type="compositionally biased region" description="Low complexity" evidence="14">
    <location>
        <begin position="739"/>
        <end position="749"/>
    </location>
</feature>
<dbReference type="EMBL" id="JAHLQT010014868">
    <property type="protein sequence ID" value="KAG7170188.1"/>
    <property type="molecule type" value="Genomic_DNA"/>
</dbReference>
<feature type="region of interest" description="Disordered" evidence="14">
    <location>
        <begin position="730"/>
        <end position="749"/>
    </location>
</feature>
<keyword evidence="7 15" id="KW-0812">Transmembrane</keyword>
<evidence type="ECO:0000256" key="15">
    <source>
        <dbReference type="SAM" id="Phobius"/>
    </source>
</evidence>
<keyword evidence="8" id="KW-0479">Metal-binding</keyword>
<organism evidence="16 17">
    <name type="scientific">Homarus americanus</name>
    <name type="common">American lobster</name>
    <dbReference type="NCBI Taxonomy" id="6706"/>
    <lineage>
        <taxon>Eukaryota</taxon>
        <taxon>Metazoa</taxon>
        <taxon>Ecdysozoa</taxon>
        <taxon>Arthropoda</taxon>
        <taxon>Crustacea</taxon>
        <taxon>Multicrustacea</taxon>
        <taxon>Malacostraca</taxon>
        <taxon>Eumalacostraca</taxon>
        <taxon>Eucarida</taxon>
        <taxon>Decapoda</taxon>
        <taxon>Pleocyemata</taxon>
        <taxon>Astacidea</taxon>
        <taxon>Nephropoidea</taxon>
        <taxon>Nephropidae</taxon>
        <taxon>Homarus</taxon>
    </lineage>
</organism>
<dbReference type="UniPathway" id="UPA00378"/>
<keyword evidence="12 15" id="KW-0472">Membrane</keyword>
<comment type="similarity">
    <text evidence="4">Belongs to the glycosyltransferase 13 family.</text>
</comment>
<reference evidence="16" key="1">
    <citation type="journal article" date="2021" name="Sci. Adv.">
        <title>The American lobster genome reveals insights on longevity, neural, and immune adaptations.</title>
        <authorList>
            <person name="Polinski J.M."/>
            <person name="Zimin A.V."/>
            <person name="Clark K.F."/>
            <person name="Kohn A.B."/>
            <person name="Sadowski N."/>
            <person name="Timp W."/>
            <person name="Ptitsyn A."/>
            <person name="Khanna P."/>
            <person name="Romanova D.Y."/>
            <person name="Williams P."/>
            <person name="Greenwood S.J."/>
            <person name="Moroz L.L."/>
            <person name="Walt D.R."/>
            <person name="Bodnar A.G."/>
        </authorList>
    </citation>
    <scope>NUCLEOTIDE SEQUENCE</scope>
    <source>
        <strain evidence="16">GMGI-L3</strain>
    </source>
</reference>
<evidence type="ECO:0000256" key="5">
    <source>
        <dbReference type="ARBA" id="ARBA00022676"/>
    </source>
</evidence>
<evidence type="ECO:0000256" key="12">
    <source>
        <dbReference type="ARBA" id="ARBA00023136"/>
    </source>
</evidence>
<sequence>MKQVTVLAVVGVGVFYLMSLTFLLVWYKHLFTTEEGVPQLTNRAHTRKDKVVPPVHSHLHYSLYHRHHHLLEREEESEGFLSMAYRENNQSRDTETVMGVSKMADVTTINVNKRDGDSKHFYETRANIRRAGINNRSTANVITKQDATKRFSLMVTRNRHWRGRKESTTNTLRKENISEHSTTVKTKIKTVGENLEAAEDEDGSDTSSGVTDASVVHFSKHRTFETSGDEGLLRVVEGVQTGRILVLANMHEGFMQLSNEAVHLLANHGSTAILDNTIGDRWAWIWTKGGRTWAEAVVFSVHSAKFQLQGGPIHLHVHLPHVSLTECECPSWPRGGVWETRRKFCQKYDGYGDLCDCDHPRPLPPTSPPPSPSQVRDVEVRTIPTVVVASERPLYLDRCLRRLLSVAGSNPRQTLVVADGHPNAGLREVSALASLYGLKFLGHDSGGHNSTLRITRHYKVVFDSAFITFPKANQVIILEEDLYVAADFYNYFTQLAPLLEADSTLYCVSAWNDLSLAGSGGDPALVMRSETMAGLGWLLSRNIYDEIIPKWPAYDKYADWDMWLRLPAQQKGRECLVPEVSRTYHFGITGVHLTAHFQATHFAHTALNTHPHVKLKDLHRLGPKTYDALLKEMLIGGIHLDGGATNPCSADLLPHPSSRPLDQDEPNFGRLYVDGRYVVSTAVGPGRAGTAQPAVAAQVEGHDSAAGGMACLSLLDVRIMMRYDPKSRDYDPPVYQYLNPNTTTTPQQP</sequence>
<keyword evidence="10 15" id="KW-1133">Transmembrane helix</keyword>
<keyword evidence="9" id="KW-0735">Signal-anchor</keyword>
<dbReference type="Proteomes" id="UP000747542">
    <property type="component" value="Unassembled WGS sequence"/>
</dbReference>
<evidence type="ECO:0000256" key="10">
    <source>
        <dbReference type="ARBA" id="ARBA00022989"/>
    </source>
</evidence>
<accession>A0A8J5KEW4</accession>
<keyword evidence="17" id="KW-1185">Reference proteome</keyword>
<keyword evidence="13" id="KW-0464">Manganese</keyword>
<dbReference type="Gene3D" id="3.90.550.10">
    <property type="entry name" value="Spore Coat Polysaccharide Biosynthesis Protein SpsA, Chain A"/>
    <property type="match status" value="1"/>
</dbReference>
<evidence type="ECO:0000256" key="9">
    <source>
        <dbReference type="ARBA" id="ARBA00022968"/>
    </source>
</evidence>
<comment type="cofactor">
    <cofactor evidence="1">
        <name>Mn(2+)</name>
        <dbReference type="ChEBI" id="CHEBI:29035"/>
    </cofactor>
</comment>
<dbReference type="GO" id="GO:0000139">
    <property type="term" value="C:Golgi membrane"/>
    <property type="evidence" value="ECO:0007669"/>
    <property type="project" value="UniProtKB-SubCell"/>
</dbReference>
<proteinExistence type="inferred from homology"/>
<dbReference type="GO" id="GO:0047223">
    <property type="term" value="F:beta-1,3-galactosyl-O-glycosyl-glycoprotein beta-1,3-N-acetylglucosaminyltransferase activity"/>
    <property type="evidence" value="ECO:0007669"/>
    <property type="project" value="TreeGrafter"/>
</dbReference>
<dbReference type="PANTHER" id="PTHR46396">
    <property type="entry name" value="PROTEIN O-LINKED-MANNOSE BETA-1,2-N-ACETYLGLUCOSAMINYLTRANSFERASE 1"/>
    <property type="match status" value="1"/>
</dbReference>
<evidence type="ECO:0000256" key="3">
    <source>
        <dbReference type="ARBA" id="ARBA00004922"/>
    </source>
</evidence>
<keyword evidence="5" id="KW-0328">Glycosyltransferase</keyword>
<dbReference type="PANTHER" id="PTHR46396:SF1">
    <property type="entry name" value="PROTEIN O-LINKED-MANNOSE BETA-1,2-N-ACETYLGLUCOSAMINYLTRANSFERASE 1"/>
    <property type="match status" value="1"/>
</dbReference>
<evidence type="ECO:0000313" key="16">
    <source>
        <dbReference type="EMBL" id="KAG7170188.1"/>
    </source>
</evidence>
<comment type="subcellular location">
    <subcellularLocation>
        <location evidence="2">Golgi apparatus membrane</location>
        <topology evidence="2">Single-pass type II membrane protein</topology>
    </subcellularLocation>
</comment>
<keyword evidence="11" id="KW-0333">Golgi apparatus</keyword>
<name>A0A8J5KEW4_HOMAM</name>
<evidence type="ECO:0000256" key="1">
    <source>
        <dbReference type="ARBA" id="ARBA00001936"/>
    </source>
</evidence>
<dbReference type="InterPro" id="IPR052463">
    <property type="entry name" value="O-linked_mannose_GnT"/>
</dbReference>
<dbReference type="AlphaFoldDB" id="A0A8J5KEW4"/>
<protein>
    <submittedName>
        <fullName evidence="16">O-linked-mannose beta-1-2-N-acetylglucosaminyltransferase 1-like 30</fullName>
    </submittedName>
</protein>
<evidence type="ECO:0000256" key="6">
    <source>
        <dbReference type="ARBA" id="ARBA00022679"/>
    </source>
</evidence>
<evidence type="ECO:0000256" key="8">
    <source>
        <dbReference type="ARBA" id="ARBA00022723"/>
    </source>
</evidence>
<evidence type="ECO:0000256" key="14">
    <source>
        <dbReference type="SAM" id="MobiDB-lite"/>
    </source>
</evidence>
<comment type="caution">
    <text evidence="16">The sequence shown here is derived from an EMBL/GenBank/DDBJ whole genome shotgun (WGS) entry which is preliminary data.</text>
</comment>